<sequence>MRSLTRAIFLVTVLIAGCGIVDEITPRNYVGLVVAYTTPLKKEIAKSLIMNSLEAVPQAGALQLPHPEKLVPLKFDFGWVTRSGAIVVQSKDYSVIVLQEPTVVQGAVRWSCIVHPTEAKPNLCGSEYQDSLLKDK</sequence>
<dbReference type="EMBL" id="CP046729">
    <property type="protein sequence ID" value="QUP53336.1"/>
    <property type="molecule type" value="Genomic_DNA"/>
</dbReference>
<dbReference type="Proteomes" id="UP000677898">
    <property type="component" value="Chromosome"/>
</dbReference>
<evidence type="ECO:0008006" key="3">
    <source>
        <dbReference type="Google" id="ProtNLM"/>
    </source>
</evidence>
<accession>A0ABX7ZD66</accession>
<evidence type="ECO:0000313" key="1">
    <source>
        <dbReference type="EMBL" id="QUP53336.1"/>
    </source>
</evidence>
<proteinExistence type="predicted"/>
<keyword evidence="2" id="KW-1185">Reference proteome</keyword>
<dbReference type="RefSeq" id="WP_211904729.1">
    <property type="nucleotide sequence ID" value="NZ_CP046729.1"/>
</dbReference>
<protein>
    <recommendedName>
        <fullName evidence="3">Lipoprotein</fullName>
    </recommendedName>
</protein>
<name>A0ABX7ZD66_9RALS</name>
<reference evidence="1 2" key="1">
    <citation type="journal article" date="2021" name="Phytopathology">
        <title>Complete genome sequence of Ralstonia syzygii subsp. indonesiensis strain LLRS-1, isolated from wilted tobacco in China.</title>
        <authorList>
            <person name="Lu C.H."/>
            <person name="Li J.Y."/>
            <person name="Mi M.G."/>
            <person name="Lin Z.L."/>
            <person name="Jiang N."/>
            <person name="Gai X."/>
            <person name="Ma J.H."/>
            <person name="Lei L.P."/>
            <person name="Xia Z.Y."/>
        </authorList>
    </citation>
    <scope>NUCLEOTIDE SEQUENCE [LARGE SCALE GENOMIC DNA]</scope>
    <source>
        <strain evidence="1 2">LLRS-1</strain>
    </source>
</reference>
<organism evidence="1 2">
    <name type="scientific">Ralstonia syzygii</name>
    <dbReference type="NCBI Taxonomy" id="28097"/>
    <lineage>
        <taxon>Bacteria</taxon>
        <taxon>Pseudomonadati</taxon>
        <taxon>Pseudomonadota</taxon>
        <taxon>Betaproteobacteria</taxon>
        <taxon>Burkholderiales</taxon>
        <taxon>Burkholderiaceae</taxon>
        <taxon>Ralstonia</taxon>
        <taxon>Ralstonia solanacearum species complex</taxon>
    </lineage>
</organism>
<dbReference type="PROSITE" id="PS51257">
    <property type="entry name" value="PROKAR_LIPOPROTEIN"/>
    <property type="match status" value="1"/>
</dbReference>
<gene>
    <name evidence="1" type="ORF">GO998_05940</name>
</gene>
<evidence type="ECO:0000313" key="2">
    <source>
        <dbReference type="Proteomes" id="UP000677898"/>
    </source>
</evidence>